<dbReference type="Gene3D" id="1.20.58.1290">
    <property type="entry name" value="CarD-like, C-terminal domain"/>
    <property type="match status" value="1"/>
</dbReference>
<dbReference type="Gene3D" id="2.40.10.170">
    <property type="match status" value="1"/>
</dbReference>
<gene>
    <name evidence="2" type="ORF">HNR53_001678</name>
</gene>
<dbReference type="InterPro" id="IPR036101">
    <property type="entry name" value="CarD-like/TRCF_RID_sf"/>
</dbReference>
<dbReference type="InterPro" id="IPR042215">
    <property type="entry name" value="CarD-like_C"/>
</dbReference>
<dbReference type="SUPFAM" id="SSF141259">
    <property type="entry name" value="CarD-like"/>
    <property type="match status" value="1"/>
</dbReference>
<reference evidence="2 3" key="1">
    <citation type="submission" date="2020-08" db="EMBL/GenBank/DDBJ databases">
        <title>Genomic Encyclopedia of Type Strains, Phase IV (KMG-IV): sequencing the most valuable type-strain genomes for metagenomic binning, comparative biology and taxonomic classification.</title>
        <authorList>
            <person name="Goeker M."/>
        </authorList>
    </citation>
    <scope>NUCLEOTIDE SEQUENCE [LARGE SCALE GENOMIC DNA]</scope>
    <source>
        <strain evidence="2 3">DSM 5391</strain>
    </source>
</reference>
<organism evidence="2 3">
    <name type="scientific">Bacillus benzoevorans</name>
    <dbReference type="NCBI Taxonomy" id="1456"/>
    <lineage>
        <taxon>Bacteria</taxon>
        <taxon>Bacillati</taxon>
        <taxon>Bacillota</taxon>
        <taxon>Bacilli</taxon>
        <taxon>Bacillales</taxon>
        <taxon>Bacillaceae</taxon>
        <taxon>Bacillus</taxon>
    </lineage>
</organism>
<dbReference type="Pfam" id="PF21095">
    <property type="entry name" value="CarD_C"/>
    <property type="match status" value="1"/>
</dbReference>
<evidence type="ECO:0000313" key="3">
    <source>
        <dbReference type="Proteomes" id="UP000531594"/>
    </source>
</evidence>
<dbReference type="PANTHER" id="PTHR38447">
    <property type="entry name" value="TRANSCRIPTION FACTOR YDEB-RELATED"/>
    <property type="match status" value="1"/>
</dbReference>
<sequence length="157" mass="18093">MFQIGDKVFYPMHGAGMIKAIEDKEIQGEKQSYCVITIPISHMDVMIPLAKMDQLGVRSVVDRDTMNHILFDFHHIEPNSSLPWKERYRLNLEKLKTGKMSDSAEVVRDLMYQNKEKSLNASEKQMLHQAQRNIISEISMINNISENQAADLLKRSS</sequence>
<feature type="domain" description="CarD-like/TRCF RNAP-interacting" evidence="1">
    <location>
        <begin position="1"/>
        <end position="111"/>
    </location>
</feature>
<dbReference type="InterPro" id="IPR003711">
    <property type="entry name" value="CarD-like/TRCF_RID"/>
</dbReference>
<dbReference type="GO" id="GO:0009303">
    <property type="term" value="P:rRNA transcription"/>
    <property type="evidence" value="ECO:0007669"/>
    <property type="project" value="TreeGrafter"/>
</dbReference>
<dbReference type="EMBL" id="JACHGK010000004">
    <property type="protein sequence ID" value="MBB6445068.1"/>
    <property type="molecule type" value="Genomic_DNA"/>
</dbReference>
<name>A0A7X0HQM0_9BACI</name>
<protein>
    <submittedName>
        <fullName evidence="2">CarD family transcriptional regulator</fullName>
    </submittedName>
</protein>
<dbReference type="Proteomes" id="UP000531594">
    <property type="component" value="Unassembled WGS sequence"/>
</dbReference>
<dbReference type="SMART" id="SM01058">
    <property type="entry name" value="CarD_TRCF"/>
    <property type="match status" value="1"/>
</dbReference>
<comment type="caution">
    <text evidence="2">The sequence shown here is derived from an EMBL/GenBank/DDBJ whole genome shotgun (WGS) entry which is preliminary data.</text>
</comment>
<dbReference type="InterPro" id="IPR048792">
    <property type="entry name" value="CarD_C"/>
</dbReference>
<keyword evidence="3" id="KW-1185">Reference proteome</keyword>
<accession>A0A7X0HQM0</accession>
<evidence type="ECO:0000259" key="1">
    <source>
        <dbReference type="SMART" id="SM01058"/>
    </source>
</evidence>
<dbReference type="PANTHER" id="PTHR38447:SF1">
    <property type="entry name" value="RNA POLYMERASE-BINDING TRANSCRIPTION FACTOR CARD"/>
    <property type="match status" value="1"/>
</dbReference>
<dbReference type="InterPro" id="IPR052531">
    <property type="entry name" value="CarD-like_regulator"/>
</dbReference>
<proteinExistence type="predicted"/>
<evidence type="ECO:0000313" key="2">
    <source>
        <dbReference type="EMBL" id="MBB6445068.1"/>
    </source>
</evidence>
<dbReference type="Pfam" id="PF02559">
    <property type="entry name" value="CarD_TRCF_RID"/>
    <property type="match status" value="1"/>
</dbReference>
<dbReference type="AlphaFoldDB" id="A0A7X0HQM0"/>